<dbReference type="EMBL" id="LAZR01000370">
    <property type="protein sequence ID" value="KKN72078.1"/>
    <property type="molecule type" value="Genomic_DNA"/>
</dbReference>
<name>A0A0F9W1Y0_9ZZZZ</name>
<comment type="caution">
    <text evidence="1">The sequence shown here is derived from an EMBL/GenBank/DDBJ whole genome shotgun (WGS) entry which is preliminary data.</text>
</comment>
<accession>A0A0F9W1Y0</accession>
<reference evidence="1" key="1">
    <citation type="journal article" date="2015" name="Nature">
        <title>Complex archaea that bridge the gap between prokaryotes and eukaryotes.</title>
        <authorList>
            <person name="Spang A."/>
            <person name="Saw J.H."/>
            <person name="Jorgensen S.L."/>
            <person name="Zaremba-Niedzwiedzka K."/>
            <person name="Martijn J."/>
            <person name="Lind A.E."/>
            <person name="van Eijk R."/>
            <person name="Schleper C."/>
            <person name="Guy L."/>
            <person name="Ettema T.J."/>
        </authorList>
    </citation>
    <scope>NUCLEOTIDE SEQUENCE</scope>
</reference>
<dbReference type="AlphaFoldDB" id="A0A0F9W1Y0"/>
<proteinExistence type="predicted"/>
<gene>
    <name evidence="1" type="ORF">LCGC14_0414730</name>
</gene>
<organism evidence="1">
    <name type="scientific">marine sediment metagenome</name>
    <dbReference type="NCBI Taxonomy" id="412755"/>
    <lineage>
        <taxon>unclassified sequences</taxon>
        <taxon>metagenomes</taxon>
        <taxon>ecological metagenomes</taxon>
    </lineage>
</organism>
<sequence>MRHHTGYPEVQPAASIQFGIPKPIPLAFLIEQAMENLLDTAIPRVRDILNILDNLEQQLVDAQCQLVADKVGEITLAGALDKKSRLVTERLETEYVRWAKRLVDIFGVPLYPFSSRFMSKRYGSIPVT</sequence>
<evidence type="ECO:0000313" key="1">
    <source>
        <dbReference type="EMBL" id="KKN72078.1"/>
    </source>
</evidence>
<protein>
    <submittedName>
        <fullName evidence="1">Uncharacterized protein</fullName>
    </submittedName>
</protein>